<accession>A0A9D2Q722</accession>
<gene>
    <name evidence="12" type="ORF">H9697_04055</name>
</gene>
<dbReference type="InterPro" id="IPR036388">
    <property type="entry name" value="WH-like_DNA-bd_sf"/>
</dbReference>
<dbReference type="GO" id="GO:0000156">
    <property type="term" value="F:phosphorelay response regulator activity"/>
    <property type="evidence" value="ECO:0007669"/>
    <property type="project" value="TreeGrafter"/>
</dbReference>
<feature type="modified residue" description="4-aspartylphosphate" evidence="8">
    <location>
        <position position="61"/>
    </location>
</feature>
<dbReference type="InterPro" id="IPR001867">
    <property type="entry name" value="OmpR/PhoB-type_DNA-bd"/>
</dbReference>
<reference evidence="12" key="2">
    <citation type="submission" date="2021-04" db="EMBL/GenBank/DDBJ databases">
        <authorList>
            <person name="Gilroy R."/>
        </authorList>
    </citation>
    <scope>NUCLEOTIDE SEQUENCE</scope>
    <source>
        <strain evidence="12">CHK196-7946</strain>
    </source>
</reference>
<keyword evidence="2 8" id="KW-0597">Phosphoprotein</keyword>
<dbReference type="Pfam" id="PF00486">
    <property type="entry name" value="Trans_reg_C"/>
    <property type="match status" value="1"/>
</dbReference>
<sequence>MYSEQTENRAPRVLIVDDNPEIREIIHILLSGEGYELDEAKNGDEALAKTEENAFDLIILDIMMPGMDGYHTCMEIRKKSNAPILFLSAKTQEGDKMLGFSSGGDDYLAKPFSYNELVSRAKALTRRYQVYKGKNENITDGAAQPETIRERRRMPADGQQTFAGGNILRLHDLEINEMSETVTRGGHPVDLTDTEYEVLRLLVKNRRQIFSAERLYEAVWQEPYYYGANNTVMVHIRNLRRKIENDPKNPELIKTVWGRGYRCD</sequence>
<dbReference type="Proteomes" id="UP000823902">
    <property type="component" value="Unassembled WGS sequence"/>
</dbReference>
<dbReference type="InterPro" id="IPR016032">
    <property type="entry name" value="Sig_transdc_resp-reg_C-effctor"/>
</dbReference>
<dbReference type="FunFam" id="1.10.10.10:FF:000018">
    <property type="entry name" value="DNA-binding response regulator ResD"/>
    <property type="match status" value="1"/>
</dbReference>
<dbReference type="SUPFAM" id="SSF46894">
    <property type="entry name" value="C-terminal effector domain of the bipartite response regulators"/>
    <property type="match status" value="1"/>
</dbReference>
<dbReference type="Gene3D" id="3.40.50.2300">
    <property type="match status" value="1"/>
</dbReference>
<dbReference type="SMART" id="SM00862">
    <property type="entry name" value="Trans_reg_C"/>
    <property type="match status" value="1"/>
</dbReference>
<dbReference type="EMBL" id="DWVY01000017">
    <property type="protein sequence ID" value="HJC74107.1"/>
    <property type="molecule type" value="Genomic_DNA"/>
</dbReference>
<dbReference type="AlphaFoldDB" id="A0A9D2Q722"/>
<dbReference type="GO" id="GO:0006355">
    <property type="term" value="P:regulation of DNA-templated transcription"/>
    <property type="evidence" value="ECO:0007669"/>
    <property type="project" value="InterPro"/>
</dbReference>
<evidence type="ECO:0000259" key="10">
    <source>
        <dbReference type="PROSITE" id="PS50110"/>
    </source>
</evidence>
<dbReference type="InterPro" id="IPR039420">
    <property type="entry name" value="WalR-like"/>
</dbReference>
<evidence type="ECO:0000256" key="2">
    <source>
        <dbReference type="ARBA" id="ARBA00022553"/>
    </source>
</evidence>
<dbReference type="FunFam" id="3.40.50.2300:FF:000001">
    <property type="entry name" value="DNA-binding response regulator PhoB"/>
    <property type="match status" value="1"/>
</dbReference>
<evidence type="ECO:0000256" key="6">
    <source>
        <dbReference type="ARBA" id="ARBA00023163"/>
    </source>
</evidence>
<dbReference type="Pfam" id="PF00072">
    <property type="entry name" value="Response_reg"/>
    <property type="match status" value="1"/>
</dbReference>
<comment type="function">
    <text evidence="7">May play the central regulatory role in sporulation. It may be an element of the effector pathway responsible for the activation of sporulation genes in response to nutritional stress. Spo0A may act in concert with spo0H (a sigma factor) to control the expression of some genes that are critical to the sporulation process.</text>
</comment>
<dbReference type="PROSITE" id="PS51755">
    <property type="entry name" value="OMPR_PHOB"/>
    <property type="match status" value="1"/>
</dbReference>
<dbReference type="SUPFAM" id="SSF52172">
    <property type="entry name" value="CheY-like"/>
    <property type="match status" value="1"/>
</dbReference>
<organism evidence="12 13">
    <name type="scientific">Candidatus Mediterraneibacter faecavium</name>
    <dbReference type="NCBI Taxonomy" id="2838668"/>
    <lineage>
        <taxon>Bacteria</taxon>
        <taxon>Bacillati</taxon>
        <taxon>Bacillota</taxon>
        <taxon>Clostridia</taxon>
        <taxon>Lachnospirales</taxon>
        <taxon>Lachnospiraceae</taxon>
        <taxon>Mediterraneibacter</taxon>
    </lineage>
</organism>
<dbReference type="CDD" id="cd00383">
    <property type="entry name" value="trans_reg_C"/>
    <property type="match status" value="1"/>
</dbReference>
<comment type="caution">
    <text evidence="12">The sequence shown here is derived from an EMBL/GenBank/DDBJ whole genome shotgun (WGS) entry which is preliminary data.</text>
</comment>
<evidence type="ECO:0000256" key="4">
    <source>
        <dbReference type="ARBA" id="ARBA00023015"/>
    </source>
</evidence>
<name>A0A9D2Q722_9FIRM</name>
<dbReference type="CDD" id="cd17574">
    <property type="entry name" value="REC_OmpR"/>
    <property type="match status" value="1"/>
</dbReference>
<keyword evidence="4" id="KW-0805">Transcription regulation</keyword>
<keyword evidence="5 9" id="KW-0238">DNA-binding</keyword>
<dbReference type="Gene3D" id="1.10.10.10">
    <property type="entry name" value="Winged helix-like DNA-binding domain superfamily/Winged helix DNA-binding domain"/>
    <property type="match status" value="1"/>
</dbReference>
<dbReference type="SMART" id="SM00448">
    <property type="entry name" value="REC"/>
    <property type="match status" value="1"/>
</dbReference>
<feature type="domain" description="OmpR/PhoB-type" evidence="11">
    <location>
        <begin position="165"/>
        <end position="264"/>
    </location>
</feature>
<evidence type="ECO:0000313" key="13">
    <source>
        <dbReference type="Proteomes" id="UP000823902"/>
    </source>
</evidence>
<dbReference type="InterPro" id="IPR001789">
    <property type="entry name" value="Sig_transdc_resp-reg_receiver"/>
</dbReference>
<dbReference type="GO" id="GO:0005829">
    <property type="term" value="C:cytosol"/>
    <property type="evidence" value="ECO:0007669"/>
    <property type="project" value="TreeGrafter"/>
</dbReference>
<evidence type="ECO:0000256" key="1">
    <source>
        <dbReference type="ARBA" id="ARBA00018672"/>
    </source>
</evidence>
<evidence type="ECO:0000259" key="11">
    <source>
        <dbReference type="PROSITE" id="PS51755"/>
    </source>
</evidence>
<feature type="DNA-binding region" description="OmpR/PhoB-type" evidence="9">
    <location>
        <begin position="165"/>
        <end position="264"/>
    </location>
</feature>
<keyword evidence="6" id="KW-0804">Transcription</keyword>
<dbReference type="InterPro" id="IPR011006">
    <property type="entry name" value="CheY-like_superfamily"/>
</dbReference>
<evidence type="ECO:0000256" key="8">
    <source>
        <dbReference type="PROSITE-ProRule" id="PRU00169"/>
    </source>
</evidence>
<evidence type="ECO:0000256" key="5">
    <source>
        <dbReference type="ARBA" id="ARBA00023125"/>
    </source>
</evidence>
<dbReference type="GO" id="GO:0000976">
    <property type="term" value="F:transcription cis-regulatory region binding"/>
    <property type="evidence" value="ECO:0007669"/>
    <property type="project" value="TreeGrafter"/>
</dbReference>
<keyword evidence="3" id="KW-0902">Two-component regulatory system</keyword>
<evidence type="ECO:0000256" key="3">
    <source>
        <dbReference type="ARBA" id="ARBA00023012"/>
    </source>
</evidence>
<evidence type="ECO:0000256" key="7">
    <source>
        <dbReference type="ARBA" id="ARBA00024867"/>
    </source>
</evidence>
<dbReference type="GO" id="GO:0032993">
    <property type="term" value="C:protein-DNA complex"/>
    <property type="evidence" value="ECO:0007669"/>
    <property type="project" value="TreeGrafter"/>
</dbReference>
<dbReference type="PANTHER" id="PTHR48111:SF2">
    <property type="entry name" value="RESPONSE REGULATOR SAER"/>
    <property type="match status" value="1"/>
</dbReference>
<proteinExistence type="predicted"/>
<evidence type="ECO:0000313" key="12">
    <source>
        <dbReference type="EMBL" id="HJC74107.1"/>
    </source>
</evidence>
<feature type="domain" description="Response regulatory" evidence="10">
    <location>
        <begin position="12"/>
        <end position="125"/>
    </location>
</feature>
<reference evidence="12" key="1">
    <citation type="journal article" date="2021" name="PeerJ">
        <title>Extensive microbial diversity within the chicken gut microbiome revealed by metagenomics and culture.</title>
        <authorList>
            <person name="Gilroy R."/>
            <person name="Ravi A."/>
            <person name="Getino M."/>
            <person name="Pursley I."/>
            <person name="Horton D.L."/>
            <person name="Alikhan N.F."/>
            <person name="Baker D."/>
            <person name="Gharbi K."/>
            <person name="Hall N."/>
            <person name="Watson M."/>
            <person name="Adriaenssens E.M."/>
            <person name="Foster-Nyarko E."/>
            <person name="Jarju S."/>
            <person name="Secka A."/>
            <person name="Antonio M."/>
            <person name="Oren A."/>
            <person name="Chaudhuri R.R."/>
            <person name="La Ragione R."/>
            <person name="Hildebrand F."/>
            <person name="Pallen M.J."/>
        </authorList>
    </citation>
    <scope>NUCLEOTIDE SEQUENCE</scope>
    <source>
        <strain evidence="12">CHK196-7946</strain>
    </source>
</reference>
<evidence type="ECO:0000256" key="9">
    <source>
        <dbReference type="PROSITE-ProRule" id="PRU01091"/>
    </source>
</evidence>
<dbReference type="PROSITE" id="PS50110">
    <property type="entry name" value="RESPONSE_REGULATORY"/>
    <property type="match status" value="1"/>
</dbReference>
<dbReference type="PANTHER" id="PTHR48111">
    <property type="entry name" value="REGULATOR OF RPOS"/>
    <property type="match status" value="1"/>
</dbReference>
<protein>
    <recommendedName>
        <fullName evidence="1">Stage 0 sporulation protein A homolog</fullName>
    </recommendedName>
</protein>